<reference evidence="1 2" key="1">
    <citation type="submission" date="2017-07" db="EMBL/GenBank/DDBJ databases">
        <title>Isolation and whole genome analysis of endospore-forming bacteria from heroin.</title>
        <authorList>
            <person name="Kalinowski J."/>
            <person name="Ahrens B."/>
            <person name="Al-Dilaimi A."/>
            <person name="Winkler A."/>
            <person name="Wibberg D."/>
            <person name="Schleenbecker U."/>
            <person name="Ruckert C."/>
            <person name="Wolfel R."/>
            <person name="Grass G."/>
        </authorList>
    </citation>
    <scope>NUCLEOTIDE SEQUENCE [LARGE SCALE GENOMIC DNA]</scope>
    <source>
        <strain evidence="1 2">7521-2</strain>
    </source>
</reference>
<comment type="caution">
    <text evidence="1">The sequence shown here is derived from an EMBL/GenBank/DDBJ whole genome shotgun (WGS) entry which is preliminary data.</text>
</comment>
<accession>A0A268F7N8</accession>
<gene>
    <name evidence="1" type="ORF">CHH57_20515</name>
</gene>
<dbReference type="EMBL" id="NPBQ01000126">
    <property type="protein sequence ID" value="PAD81344.1"/>
    <property type="molecule type" value="Genomic_DNA"/>
</dbReference>
<dbReference type="AlphaFoldDB" id="A0A268F7N8"/>
<evidence type="ECO:0000313" key="2">
    <source>
        <dbReference type="Proteomes" id="UP000216961"/>
    </source>
</evidence>
<dbReference type="RefSeq" id="WP_095333251.1">
    <property type="nucleotide sequence ID" value="NZ_CP026031.1"/>
</dbReference>
<protein>
    <submittedName>
        <fullName evidence="1">Uncharacterized protein</fullName>
    </submittedName>
</protein>
<organism evidence="1 2">
    <name type="scientific">Niallia circulans</name>
    <name type="common">Bacillus circulans</name>
    <dbReference type="NCBI Taxonomy" id="1397"/>
    <lineage>
        <taxon>Bacteria</taxon>
        <taxon>Bacillati</taxon>
        <taxon>Bacillota</taxon>
        <taxon>Bacilli</taxon>
        <taxon>Bacillales</taxon>
        <taxon>Bacillaceae</taxon>
        <taxon>Niallia</taxon>
    </lineage>
</organism>
<dbReference type="KEGG" id="bcir:C2I06_18575"/>
<dbReference type="Proteomes" id="UP000216961">
    <property type="component" value="Unassembled WGS sequence"/>
</dbReference>
<evidence type="ECO:0000313" key="1">
    <source>
        <dbReference type="EMBL" id="PAD81344.1"/>
    </source>
</evidence>
<name>A0A268F7N8_NIACI</name>
<proteinExistence type="predicted"/>
<sequence length="70" mass="8261">MKQMELLNPIFNISNRPKEIPSIKENVRKRSITKEEGRQTRSDKKKDVKIPLSEEERQMVKRVARRRGGA</sequence>